<dbReference type="Proteomes" id="UP000238479">
    <property type="component" value="Chromosome 3"/>
</dbReference>
<reference evidence="1 2" key="1">
    <citation type="journal article" date="2018" name="Nat. Genet.">
        <title>The Rosa genome provides new insights in the design of modern roses.</title>
        <authorList>
            <person name="Bendahmane M."/>
        </authorList>
    </citation>
    <scope>NUCLEOTIDE SEQUENCE [LARGE SCALE GENOMIC DNA]</scope>
    <source>
        <strain evidence="2">cv. Old Blush</strain>
    </source>
</reference>
<sequence>MLYVYIHDCLLKRKLTASANTFMNEGKVATDPIDLDMQQLMHQEGSTLNGGMFVGHIHCKDK</sequence>
<evidence type="ECO:0000313" key="1">
    <source>
        <dbReference type="EMBL" id="PRQ43137.1"/>
    </source>
</evidence>
<accession>A0A2P6R9N2</accession>
<keyword evidence="2" id="KW-1185">Reference proteome</keyword>
<organism evidence="1 2">
    <name type="scientific">Rosa chinensis</name>
    <name type="common">China rose</name>
    <dbReference type="NCBI Taxonomy" id="74649"/>
    <lineage>
        <taxon>Eukaryota</taxon>
        <taxon>Viridiplantae</taxon>
        <taxon>Streptophyta</taxon>
        <taxon>Embryophyta</taxon>
        <taxon>Tracheophyta</taxon>
        <taxon>Spermatophyta</taxon>
        <taxon>Magnoliopsida</taxon>
        <taxon>eudicotyledons</taxon>
        <taxon>Gunneridae</taxon>
        <taxon>Pentapetalae</taxon>
        <taxon>rosids</taxon>
        <taxon>fabids</taxon>
        <taxon>Rosales</taxon>
        <taxon>Rosaceae</taxon>
        <taxon>Rosoideae</taxon>
        <taxon>Rosoideae incertae sedis</taxon>
        <taxon>Rosa</taxon>
    </lineage>
</organism>
<dbReference type="Gramene" id="PRQ43137">
    <property type="protein sequence ID" value="PRQ43137"/>
    <property type="gene ID" value="RchiOBHm_Chr3g0465211"/>
</dbReference>
<dbReference type="EMBL" id="PDCK01000041">
    <property type="protein sequence ID" value="PRQ43137.1"/>
    <property type="molecule type" value="Genomic_DNA"/>
</dbReference>
<proteinExistence type="predicted"/>
<dbReference type="AlphaFoldDB" id="A0A2P6R9N2"/>
<evidence type="ECO:0000313" key="2">
    <source>
        <dbReference type="Proteomes" id="UP000238479"/>
    </source>
</evidence>
<comment type="caution">
    <text evidence="1">The sequence shown here is derived from an EMBL/GenBank/DDBJ whole genome shotgun (WGS) entry which is preliminary data.</text>
</comment>
<gene>
    <name evidence="1" type="ORF">RchiOBHm_Chr3g0465211</name>
</gene>
<protein>
    <submittedName>
        <fullName evidence="1">Uncharacterized protein</fullName>
    </submittedName>
</protein>
<name>A0A2P6R9N2_ROSCH</name>